<accession>A0A327RIW2</accession>
<evidence type="ECO:0000256" key="1">
    <source>
        <dbReference type="ARBA" id="ARBA00010457"/>
    </source>
</evidence>
<keyword evidence="4" id="KW-1185">Reference proteome</keyword>
<dbReference type="AlphaFoldDB" id="A0A327RIW2"/>
<dbReference type="OrthoDB" id="1451403at2"/>
<comment type="caution">
    <text evidence="3">The sequence shown here is derived from an EMBL/GenBank/DDBJ whole genome shotgun (WGS) entry which is preliminary data.</text>
</comment>
<gene>
    <name evidence="3" type="ORF">LY08_00804</name>
</gene>
<protein>
    <recommendedName>
        <fullName evidence="2">CHRD domain-containing protein</fullName>
    </recommendedName>
</protein>
<dbReference type="PROSITE" id="PS51257">
    <property type="entry name" value="PROKAR_LIPOPROTEIN"/>
    <property type="match status" value="1"/>
</dbReference>
<sequence>MKTFKYFFLFIALTVITSCTEDDAPEVVTQVDSRLFTIASYNNSGIFGSANFIKNSNNTVTIQINVVGTTDAVLYPAHIHFNTAAESGAIAVSLESVNGTTGQSETTFSTLDDGTPISYEALLDYDGHFVIHQSETNNAIVAQSDIGQNELTTNTVTYPLNQVDLTDASGSITFTERVNGEALAEINLTGSPAGGINPAHIHAGSVATAPGAILFTFTSVDGTSGISRTNVDALNDGTPFGYNDILSIDGYVNVHLSATNLGFLIAQGNIGAN</sequence>
<dbReference type="EMBL" id="QLLO01000002">
    <property type="protein sequence ID" value="RAJ17026.1"/>
    <property type="molecule type" value="Genomic_DNA"/>
</dbReference>
<dbReference type="InterPro" id="IPR036423">
    <property type="entry name" value="SOD-like_Cu/Zn_dom_sf"/>
</dbReference>
<dbReference type="Proteomes" id="UP000248703">
    <property type="component" value="Unassembled WGS sequence"/>
</dbReference>
<dbReference type="RefSeq" id="WP_111659140.1">
    <property type="nucleotide sequence ID" value="NZ_QLLO01000002.1"/>
</dbReference>
<proteinExistence type="inferred from homology"/>
<evidence type="ECO:0000313" key="3">
    <source>
        <dbReference type="EMBL" id="RAJ17026.1"/>
    </source>
</evidence>
<feature type="domain" description="CHRD" evidence="2">
    <location>
        <begin position="42"/>
        <end position="125"/>
    </location>
</feature>
<organism evidence="3 4">
    <name type="scientific">Olleya aquimaris</name>
    <dbReference type="NCBI Taxonomy" id="639310"/>
    <lineage>
        <taxon>Bacteria</taxon>
        <taxon>Pseudomonadati</taxon>
        <taxon>Bacteroidota</taxon>
        <taxon>Flavobacteriia</taxon>
        <taxon>Flavobacteriales</taxon>
        <taxon>Flavobacteriaceae</taxon>
    </lineage>
</organism>
<evidence type="ECO:0000259" key="2">
    <source>
        <dbReference type="Pfam" id="PF07452"/>
    </source>
</evidence>
<evidence type="ECO:0000313" key="4">
    <source>
        <dbReference type="Proteomes" id="UP000248703"/>
    </source>
</evidence>
<dbReference type="InterPro" id="IPR010895">
    <property type="entry name" value="CHRD"/>
</dbReference>
<reference evidence="3 4" key="1">
    <citation type="submission" date="2018-06" db="EMBL/GenBank/DDBJ databases">
        <title>Genomic Encyclopedia of Archaeal and Bacterial Type Strains, Phase II (KMG-II): from individual species to whole genera.</title>
        <authorList>
            <person name="Goeker M."/>
        </authorList>
    </citation>
    <scope>NUCLEOTIDE SEQUENCE [LARGE SCALE GENOMIC DNA]</scope>
    <source>
        <strain evidence="3 4">DSM 24464</strain>
    </source>
</reference>
<name>A0A327RIW2_9FLAO</name>
<comment type="similarity">
    <text evidence="1">Belongs to the Cu-Zn superoxide dismutase family.</text>
</comment>
<dbReference type="Pfam" id="PF07452">
    <property type="entry name" value="CHRD"/>
    <property type="match status" value="1"/>
</dbReference>
<dbReference type="GO" id="GO:0006801">
    <property type="term" value="P:superoxide metabolic process"/>
    <property type="evidence" value="ECO:0007669"/>
    <property type="project" value="InterPro"/>
</dbReference>
<dbReference type="GO" id="GO:0046872">
    <property type="term" value="F:metal ion binding"/>
    <property type="evidence" value="ECO:0007669"/>
    <property type="project" value="InterPro"/>
</dbReference>
<dbReference type="SUPFAM" id="SSF49329">
    <property type="entry name" value="Cu,Zn superoxide dismutase-like"/>
    <property type="match status" value="2"/>
</dbReference>